<feature type="transmembrane region" description="Helical" evidence="2">
    <location>
        <begin position="75"/>
        <end position="97"/>
    </location>
</feature>
<protein>
    <submittedName>
        <fullName evidence="3">Uncharacterized protein</fullName>
    </submittedName>
</protein>
<accession>A0A5E7ZIS8</accession>
<gene>
    <name evidence="3" type="ORF">SPHINGO391_460056</name>
</gene>
<keyword evidence="2" id="KW-0472">Membrane</keyword>
<feature type="compositionally biased region" description="Basic and acidic residues" evidence="1">
    <location>
        <begin position="104"/>
        <end position="118"/>
    </location>
</feature>
<evidence type="ECO:0000313" key="3">
    <source>
        <dbReference type="EMBL" id="VVT18963.1"/>
    </source>
</evidence>
<dbReference type="AlphaFoldDB" id="A0A5E7ZIS8"/>
<evidence type="ECO:0000313" key="4">
    <source>
        <dbReference type="Proteomes" id="UP000326857"/>
    </source>
</evidence>
<keyword evidence="2" id="KW-0812">Transmembrane</keyword>
<organism evidence="3 4">
    <name type="scientific">Sphingomonas aurantiaca</name>
    <dbReference type="NCBI Taxonomy" id="185949"/>
    <lineage>
        <taxon>Bacteria</taxon>
        <taxon>Pseudomonadati</taxon>
        <taxon>Pseudomonadota</taxon>
        <taxon>Alphaproteobacteria</taxon>
        <taxon>Sphingomonadales</taxon>
        <taxon>Sphingomonadaceae</taxon>
        <taxon>Sphingomonas</taxon>
    </lineage>
</organism>
<sequence length="142" mass="14210">MRLPPTRYQRSISAADLHAAMVAPLGAAATAVVPVAAIVAAAAIAPVVMAIATMIVAAETVTVAAMIATRATVMIAAGTATGTIVMLAIATIALRFGGCGGAEAESRKGEPCGDEMRKLHGTSSRTRVSGCHADTAVERHGS</sequence>
<name>A0A5E7ZIS8_9SPHN</name>
<dbReference type="Proteomes" id="UP000326857">
    <property type="component" value="Unassembled WGS sequence"/>
</dbReference>
<evidence type="ECO:0000256" key="2">
    <source>
        <dbReference type="SAM" id="Phobius"/>
    </source>
</evidence>
<proteinExistence type="predicted"/>
<feature type="transmembrane region" description="Helical" evidence="2">
    <location>
        <begin position="50"/>
        <end position="68"/>
    </location>
</feature>
<keyword evidence="2" id="KW-1133">Transmembrane helix</keyword>
<evidence type="ECO:0000256" key="1">
    <source>
        <dbReference type="SAM" id="MobiDB-lite"/>
    </source>
</evidence>
<feature type="region of interest" description="Disordered" evidence="1">
    <location>
        <begin position="101"/>
        <end position="142"/>
    </location>
</feature>
<reference evidence="3 4" key="1">
    <citation type="submission" date="2019-09" db="EMBL/GenBank/DDBJ databases">
        <authorList>
            <person name="Dittami M. S."/>
        </authorList>
    </citation>
    <scope>NUCLEOTIDE SEQUENCE [LARGE SCALE GENOMIC DNA]</scope>
    <source>
        <strain evidence="3">SPHINGO391</strain>
    </source>
</reference>
<feature type="transmembrane region" description="Helical" evidence="2">
    <location>
        <begin position="21"/>
        <end position="44"/>
    </location>
</feature>
<dbReference type="EMBL" id="CABVLI010000041">
    <property type="protein sequence ID" value="VVT18963.1"/>
    <property type="molecule type" value="Genomic_DNA"/>
</dbReference>